<protein>
    <submittedName>
        <fullName evidence="2">Protein DnrP</fullName>
    </submittedName>
</protein>
<dbReference type="AlphaFoldDB" id="A0A0B1Z5W3"/>
<proteinExistence type="predicted"/>
<accession>A0A0B1Z5W3</accession>
<reference evidence="3" key="1">
    <citation type="submission" date="2015-03" db="EMBL/GenBank/DDBJ databases">
        <title>Pseudomonas frederiksbergensis hydrocarbon degrader.</title>
        <authorList>
            <person name="Brown L.M."/>
            <person name="Ruiz O.N."/>
            <person name="Mueller S."/>
            <person name="Gunasekera T.S."/>
        </authorList>
    </citation>
    <scope>NUCLEOTIDE SEQUENCE [LARGE SCALE GENOMIC DNA]</scope>
    <source>
        <strain evidence="3">SI8</strain>
    </source>
</reference>
<evidence type="ECO:0000256" key="1">
    <source>
        <dbReference type="SAM" id="Phobius"/>
    </source>
</evidence>
<dbReference type="EMBL" id="JQGJ01000005">
    <property type="protein sequence ID" value="KHK64792.1"/>
    <property type="molecule type" value="Genomic_DNA"/>
</dbReference>
<keyword evidence="1" id="KW-1133">Transmembrane helix</keyword>
<evidence type="ECO:0000313" key="3">
    <source>
        <dbReference type="Proteomes" id="UP000030949"/>
    </source>
</evidence>
<keyword evidence="1" id="KW-0812">Transmembrane</keyword>
<feature type="transmembrane region" description="Helical" evidence="1">
    <location>
        <begin position="43"/>
        <end position="61"/>
    </location>
</feature>
<gene>
    <name evidence="2" type="ORF">JZ00_10790</name>
</gene>
<keyword evidence="1" id="KW-0472">Membrane</keyword>
<dbReference type="Proteomes" id="UP000030949">
    <property type="component" value="Unassembled WGS sequence"/>
</dbReference>
<comment type="caution">
    <text evidence="2">The sequence shown here is derived from an EMBL/GenBank/DDBJ whole genome shotgun (WGS) entry which is preliminary data.</text>
</comment>
<organism evidence="2 3">
    <name type="scientific">Pseudomonas frederiksbergensis</name>
    <dbReference type="NCBI Taxonomy" id="104087"/>
    <lineage>
        <taxon>Bacteria</taxon>
        <taxon>Pseudomonadati</taxon>
        <taxon>Pseudomonadota</taxon>
        <taxon>Gammaproteobacteria</taxon>
        <taxon>Pseudomonadales</taxon>
        <taxon>Pseudomonadaceae</taxon>
        <taxon>Pseudomonas</taxon>
    </lineage>
</organism>
<evidence type="ECO:0000313" key="2">
    <source>
        <dbReference type="EMBL" id="KHK64792.1"/>
    </source>
</evidence>
<dbReference type="RefSeq" id="WP_039591154.1">
    <property type="nucleotide sequence ID" value="NZ_CP142104.1"/>
</dbReference>
<sequence length="66" mass="7474">MSAQPVCLYCQQVNAVAASECRRCGMLLPAEAALAGERRLRRFTWFCVGLTIFCIVMFFWLPRSIA</sequence>
<name>A0A0B1Z5W3_9PSED</name>